<evidence type="ECO:0000256" key="4">
    <source>
        <dbReference type="ARBA" id="ARBA00023026"/>
    </source>
</evidence>
<dbReference type="InterPro" id="IPR006914">
    <property type="entry name" value="VENN_dom"/>
</dbReference>
<keyword evidence="4" id="KW-0843">Virulence</keyword>
<evidence type="ECO:0000256" key="3">
    <source>
        <dbReference type="ARBA" id="ARBA00022913"/>
    </source>
</evidence>
<name>A0A1M4UR52_9GAMM</name>
<dbReference type="GO" id="GO:0090729">
    <property type="term" value="F:toxin activity"/>
    <property type="evidence" value="ECO:0007669"/>
    <property type="project" value="UniProtKB-KW"/>
</dbReference>
<gene>
    <name evidence="6" type="ORF">SAMN02745148_00729</name>
</gene>
<keyword evidence="3" id="KW-1266">Target cell cytoplasm</keyword>
<dbReference type="STRING" id="1121942.SAMN02745148_00729"/>
<evidence type="ECO:0000259" key="5">
    <source>
        <dbReference type="Pfam" id="PF04829"/>
    </source>
</evidence>
<reference evidence="6 7" key="1">
    <citation type="submission" date="2016-11" db="EMBL/GenBank/DDBJ databases">
        <authorList>
            <person name="Jaros S."/>
            <person name="Januszkiewicz K."/>
            <person name="Wedrychowicz H."/>
        </authorList>
    </citation>
    <scope>NUCLEOTIDE SEQUENCE [LARGE SCALE GENOMIC DNA]</scope>
    <source>
        <strain evidence="6 7">DSM 19980</strain>
    </source>
</reference>
<evidence type="ECO:0000313" key="6">
    <source>
        <dbReference type="EMBL" id="SHE59080.1"/>
    </source>
</evidence>
<comment type="subcellular location">
    <subcellularLocation>
        <location evidence="1">Target cell</location>
        <location evidence="1">Target cell cytoplasm</location>
    </subcellularLocation>
</comment>
<proteinExistence type="predicted"/>
<organism evidence="6 7">
    <name type="scientific">Modicisalibacter ilicicola DSM 19980</name>
    <dbReference type="NCBI Taxonomy" id="1121942"/>
    <lineage>
        <taxon>Bacteria</taxon>
        <taxon>Pseudomonadati</taxon>
        <taxon>Pseudomonadota</taxon>
        <taxon>Gammaproteobacteria</taxon>
        <taxon>Oceanospirillales</taxon>
        <taxon>Halomonadaceae</taxon>
        <taxon>Modicisalibacter</taxon>
    </lineage>
</organism>
<sequence>MAHVASGVLFNAVGDFALEHNWPDGSPQKIALHALSGGLVAEAMGGEFRDGAIPAGANEALVDYLATLVDDDPKLLVFASQLTGIVAAELSGGDVNQGAQIAAQATEYNYLSHEQIDDYVDELDGCEARGDCTAIEQKYHALSDDQQESLLALCETDLRACAAQYESVFGDAEAMEVALDRLKGSGREDIPFSASDDA</sequence>
<keyword evidence="7" id="KW-1185">Reference proteome</keyword>
<dbReference type="EMBL" id="FQUJ01000003">
    <property type="protein sequence ID" value="SHE59080.1"/>
    <property type="molecule type" value="Genomic_DNA"/>
</dbReference>
<evidence type="ECO:0000313" key="7">
    <source>
        <dbReference type="Proteomes" id="UP000184346"/>
    </source>
</evidence>
<keyword evidence="2" id="KW-0800">Toxin</keyword>
<accession>A0A1M4UR52</accession>
<dbReference type="Pfam" id="PF04829">
    <property type="entry name" value="PT-VENN"/>
    <property type="match status" value="1"/>
</dbReference>
<dbReference type="OrthoDB" id="6183236at2"/>
<evidence type="ECO:0000256" key="2">
    <source>
        <dbReference type="ARBA" id="ARBA00022656"/>
    </source>
</evidence>
<protein>
    <submittedName>
        <fullName evidence="6">Pre-toxin domain with VENN motif-containing protein</fullName>
    </submittedName>
</protein>
<evidence type="ECO:0000256" key="1">
    <source>
        <dbReference type="ARBA" id="ARBA00004219"/>
    </source>
</evidence>
<feature type="domain" description="VENN motif-containing" evidence="5">
    <location>
        <begin position="68"/>
        <end position="112"/>
    </location>
</feature>
<dbReference type="AlphaFoldDB" id="A0A1M4UR52"/>
<dbReference type="Proteomes" id="UP000184346">
    <property type="component" value="Unassembled WGS sequence"/>
</dbReference>